<protein>
    <submittedName>
        <fullName evidence="1">DNA-binding protein</fullName>
    </submittedName>
</protein>
<dbReference type="Proteomes" id="UP000241229">
    <property type="component" value="Unassembled WGS sequence"/>
</dbReference>
<gene>
    <name evidence="1" type="ORF">C7I84_03260</name>
</gene>
<dbReference type="AlphaFoldDB" id="A0A2P7SQH6"/>
<dbReference type="EMBL" id="PXYK01000003">
    <property type="protein sequence ID" value="PSJ64687.1"/>
    <property type="molecule type" value="Genomic_DNA"/>
</dbReference>
<evidence type="ECO:0000313" key="1">
    <source>
        <dbReference type="EMBL" id="PSJ64687.1"/>
    </source>
</evidence>
<keyword evidence="1" id="KW-0238">DNA-binding</keyword>
<sequence length="88" mass="9992">MKQQAETLAPRPLYKFAVSRVRAAELLDVSTGTFDHWVRRGLMPKGVKIGALRRWDAEEIRASWYDIKEHGLSGDEDDGENPFDYAVG</sequence>
<reference evidence="1 2" key="1">
    <citation type="submission" date="2018-03" db="EMBL/GenBank/DDBJ databases">
        <title>The draft genome of Mesorhizobium sp. 6GN-30.</title>
        <authorList>
            <person name="Liu L."/>
            <person name="Li L."/>
            <person name="Wang T."/>
            <person name="Zhang X."/>
            <person name="Liang L."/>
        </authorList>
    </citation>
    <scope>NUCLEOTIDE SEQUENCE [LARGE SCALE GENOMIC DNA]</scope>
    <source>
        <strain evidence="1 2">6GN30</strain>
    </source>
</reference>
<dbReference type="RefSeq" id="WP_106770731.1">
    <property type="nucleotide sequence ID" value="NZ_PXYK01000003.1"/>
</dbReference>
<keyword evidence="2" id="KW-1185">Reference proteome</keyword>
<organism evidence="1 2">
    <name type="scientific">Kumtagia ephedrae</name>
    <dbReference type="NCBI Taxonomy" id="2116701"/>
    <lineage>
        <taxon>Bacteria</taxon>
        <taxon>Pseudomonadati</taxon>
        <taxon>Pseudomonadota</taxon>
        <taxon>Alphaproteobacteria</taxon>
        <taxon>Hyphomicrobiales</taxon>
        <taxon>Phyllobacteriaceae</taxon>
        <taxon>Kumtagia</taxon>
    </lineage>
</organism>
<dbReference type="SUPFAM" id="SSF46955">
    <property type="entry name" value="Putative DNA-binding domain"/>
    <property type="match status" value="1"/>
</dbReference>
<proteinExistence type="predicted"/>
<name>A0A2P7SQH6_9HYPH</name>
<dbReference type="GO" id="GO:0003677">
    <property type="term" value="F:DNA binding"/>
    <property type="evidence" value="ECO:0007669"/>
    <property type="project" value="UniProtKB-KW"/>
</dbReference>
<evidence type="ECO:0000313" key="2">
    <source>
        <dbReference type="Proteomes" id="UP000241229"/>
    </source>
</evidence>
<comment type="caution">
    <text evidence="1">The sequence shown here is derived from an EMBL/GenBank/DDBJ whole genome shotgun (WGS) entry which is preliminary data.</text>
</comment>
<accession>A0A2P7SQH6</accession>
<dbReference type="InterPro" id="IPR009061">
    <property type="entry name" value="DNA-bd_dom_put_sf"/>
</dbReference>
<dbReference type="OrthoDB" id="7220345at2"/>